<dbReference type="InterPro" id="IPR004338">
    <property type="entry name" value="NqrB/RnfD"/>
</dbReference>
<evidence type="ECO:0000256" key="6">
    <source>
        <dbReference type="ARBA" id="ARBA00022967"/>
    </source>
</evidence>
<dbReference type="RefSeq" id="WP_111315264.1">
    <property type="nucleotide sequence ID" value="NZ_QEPW01000006.1"/>
</dbReference>
<dbReference type="NCBIfam" id="NF002011">
    <property type="entry name" value="PRK00816.1"/>
    <property type="match status" value="1"/>
</dbReference>
<protein>
    <recommendedName>
        <fullName evidence="10">Ion-translocating oxidoreductase complex subunit D</fullName>
        <ecNumber evidence="10">7.-.-.-</ecNumber>
    </recommendedName>
    <alternativeName>
        <fullName evidence="10">Rnf electron transport complex subunit D</fullName>
    </alternativeName>
</protein>
<dbReference type="HAMAP" id="MF_00462">
    <property type="entry name" value="RsxD_RnfD"/>
    <property type="match status" value="1"/>
</dbReference>
<dbReference type="GO" id="GO:0005886">
    <property type="term" value="C:plasma membrane"/>
    <property type="evidence" value="ECO:0007669"/>
    <property type="project" value="UniProtKB-SubCell"/>
</dbReference>
<comment type="function">
    <text evidence="10">Part of a membrane-bound complex that couples electron transfer with translocation of ions across the membrane.</text>
</comment>
<keyword evidence="9 10" id="KW-0472">Membrane</keyword>
<evidence type="ECO:0000313" key="11">
    <source>
        <dbReference type="EMBL" id="RDE92640.1"/>
    </source>
</evidence>
<keyword evidence="7 10" id="KW-0249">Electron transport</keyword>
<keyword evidence="6 10" id="KW-1278">Translocase</keyword>
<accession>A0A369Z4K9</accession>
<dbReference type="NCBIfam" id="TIGR01946">
    <property type="entry name" value="rnfD"/>
    <property type="match status" value="1"/>
</dbReference>
<keyword evidence="3 10" id="KW-0285">Flavoprotein</keyword>
<evidence type="ECO:0000256" key="10">
    <source>
        <dbReference type="HAMAP-Rule" id="MF_00462"/>
    </source>
</evidence>
<evidence type="ECO:0000256" key="2">
    <source>
        <dbReference type="ARBA" id="ARBA00022553"/>
    </source>
</evidence>
<keyword evidence="10" id="KW-0997">Cell inner membrane</keyword>
<feature type="transmembrane region" description="Helical" evidence="10">
    <location>
        <begin position="305"/>
        <end position="323"/>
    </location>
</feature>
<feature type="transmembrane region" description="Helical" evidence="10">
    <location>
        <begin position="44"/>
        <end position="62"/>
    </location>
</feature>
<reference evidence="11 12" key="1">
    <citation type="submission" date="2018-05" db="EMBL/GenBank/DDBJ databases">
        <title>Draft Genome Sequences for a Diverse set of 7 Haemophilus Species.</title>
        <authorList>
            <person name="Nichols M."/>
            <person name="Topaz N."/>
            <person name="Wang X."/>
            <person name="Wang X."/>
            <person name="Boxrud D."/>
        </authorList>
    </citation>
    <scope>NUCLEOTIDE SEQUENCE [LARGE SCALE GENOMIC DNA]</scope>
    <source>
        <strain evidence="11 12">C2008001710</strain>
    </source>
</reference>
<feature type="modified residue" description="FMN phosphoryl threonine" evidence="10">
    <location>
        <position position="187"/>
    </location>
</feature>
<keyword evidence="4 10" id="KW-0288">FMN</keyword>
<keyword evidence="2 10" id="KW-0597">Phosphoprotein</keyword>
<evidence type="ECO:0000256" key="3">
    <source>
        <dbReference type="ARBA" id="ARBA00022630"/>
    </source>
</evidence>
<comment type="similarity">
    <text evidence="10">Belongs to the NqrB/RnfD family.</text>
</comment>
<keyword evidence="5 10" id="KW-0812">Transmembrane</keyword>
<evidence type="ECO:0000256" key="1">
    <source>
        <dbReference type="ARBA" id="ARBA00022448"/>
    </source>
</evidence>
<evidence type="ECO:0000313" key="12">
    <source>
        <dbReference type="Proteomes" id="UP000253910"/>
    </source>
</evidence>
<feature type="transmembrane region" description="Helical" evidence="10">
    <location>
        <begin position="69"/>
        <end position="89"/>
    </location>
</feature>
<dbReference type="InterPro" id="IPR011303">
    <property type="entry name" value="RnfD_bac"/>
</dbReference>
<evidence type="ECO:0000256" key="4">
    <source>
        <dbReference type="ARBA" id="ARBA00022643"/>
    </source>
</evidence>
<feature type="transmembrane region" description="Helical" evidence="10">
    <location>
        <begin position="125"/>
        <end position="143"/>
    </location>
</feature>
<feature type="transmembrane region" description="Helical" evidence="10">
    <location>
        <begin position="329"/>
        <end position="347"/>
    </location>
</feature>
<keyword evidence="1 10" id="KW-0813">Transport</keyword>
<evidence type="ECO:0000256" key="8">
    <source>
        <dbReference type="ARBA" id="ARBA00022989"/>
    </source>
</evidence>
<dbReference type="EMBL" id="QEPW01000006">
    <property type="protein sequence ID" value="RDE92640.1"/>
    <property type="molecule type" value="Genomic_DNA"/>
</dbReference>
<feature type="transmembrane region" description="Helical" evidence="10">
    <location>
        <begin position="225"/>
        <end position="243"/>
    </location>
</feature>
<feature type="transmembrane region" description="Helical" evidence="10">
    <location>
        <begin position="20"/>
        <end position="38"/>
    </location>
</feature>
<sequence>MFKKMESSPHTHSGKLTARIMLWVIAAMLPALLTQIYYFGMGVLVQSALAISFTLLLEFIVTKLRNKPNLVYISDFSVVLTALILAMAIPPYAPYWVILIGTLSAVILGKHVYGGLGQNPFNPAMVGYVVLLISFPLQMTSWMPPISLLNEPPTFADSLSLIFTGLTTDGFSLSQLVHSIDGITQATPLDSAKIFYNLHQGDESVFHDFVKLPILLQNGTDFAEGWWQVNLAFMLGGIVLILKKKIHWQIPVSMLVTFVTLATITAMSGHHHLSMISQLFSGAMMFGAFFIATDPVTASITPRGKLVFGALVGLLVYLIRYFGNYPDGVAFAILLSNICVPLIDYYTRPRVAGHFAKGRK</sequence>
<evidence type="ECO:0000256" key="7">
    <source>
        <dbReference type="ARBA" id="ARBA00022982"/>
    </source>
</evidence>
<dbReference type="GO" id="GO:0055085">
    <property type="term" value="P:transmembrane transport"/>
    <property type="evidence" value="ECO:0007669"/>
    <property type="project" value="InterPro"/>
</dbReference>
<dbReference type="EC" id="7.-.-.-" evidence="10"/>
<proteinExistence type="inferred from homology"/>
<organism evidence="11 12">
    <name type="scientific">Haemophilus parainfluenzae</name>
    <dbReference type="NCBI Taxonomy" id="729"/>
    <lineage>
        <taxon>Bacteria</taxon>
        <taxon>Pseudomonadati</taxon>
        <taxon>Pseudomonadota</taxon>
        <taxon>Gammaproteobacteria</taxon>
        <taxon>Pasteurellales</taxon>
        <taxon>Pasteurellaceae</taxon>
        <taxon>Haemophilus</taxon>
    </lineage>
</organism>
<dbReference type="GO" id="GO:0022900">
    <property type="term" value="P:electron transport chain"/>
    <property type="evidence" value="ECO:0007669"/>
    <property type="project" value="UniProtKB-UniRule"/>
</dbReference>
<gene>
    <name evidence="10" type="primary">rnfD</name>
    <name evidence="11" type="ORF">DPV87_04515</name>
</gene>
<comment type="caution">
    <text evidence="11">The sequence shown here is derived from an EMBL/GenBank/DDBJ whole genome shotgun (WGS) entry which is preliminary data.</text>
</comment>
<keyword evidence="8 10" id="KW-1133">Transmembrane helix</keyword>
<dbReference type="AlphaFoldDB" id="A0A369Z4K9"/>
<name>A0A369Z4K9_HAEPA</name>
<evidence type="ECO:0000256" key="9">
    <source>
        <dbReference type="ARBA" id="ARBA00023136"/>
    </source>
</evidence>
<evidence type="ECO:0000256" key="5">
    <source>
        <dbReference type="ARBA" id="ARBA00022692"/>
    </source>
</evidence>
<feature type="transmembrane region" description="Helical" evidence="10">
    <location>
        <begin position="95"/>
        <end position="113"/>
    </location>
</feature>
<dbReference type="Pfam" id="PF03116">
    <property type="entry name" value="NQR2_RnfD_RnfE"/>
    <property type="match status" value="1"/>
</dbReference>
<dbReference type="Proteomes" id="UP000253910">
    <property type="component" value="Unassembled WGS sequence"/>
</dbReference>
<dbReference type="PANTHER" id="PTHR30578">
    <property type="entry name" value="ELECTRON TRANSPORT COMPLEX PROTEIN RNFD"/>
    <property type="match status" value="1"/>
</dbReference>
<dbReference type="PANTHER" id="PTHR30578:SF0">
    <property type="entry name" value="ION-TRANSLOCATING OXIDOREDUCTASE COMPLEX SUBUNIT D"/>
    <property type="match status" value="1"/>
</dbReference>
<feature type="transmembrane region" description="Helical" evidence="10">
    <location>
        <begin position="275"/>
        <end position="293"/>
    </location>
</feature>
<comment type="subcellular location">
    <subcellularLocation>
        <location evidence="10">Cell inner membrane</location>
        <topology evidence="10">Multi-pass membrane protein</topology>
    </subcellularLocation>
</comment>
<feature type="transmembrane region" description="Helical" evidence="10">
    <location>
        <begin position="250"/>
        <end position="269"/>
    </location>
</feature>
<comment type="subunit">
    <text evidence="10">The complex is composed of six subunits: RnfA, RnfB, RnfC, RnfD, RnfE and RnfG.</text>
</comment>
<keyword evidence="10" id="KW-1003">Cell membrane</keyword>
<comment type="cofactor">
    <cofactor evidence="10">
        <name>FMN</name>
        <dbReference type="ChEBI" id="CHEBI:58210"/>
    </cofactor>
</comment>